<dbReference type="EMBL" id="AGFM01000025">
    <property type="protein sequence ID" value="EHJ61206.1"/>
    <property type="molecule type" value="Genomic_DNA"/>
</dbReference>
<organism evidence="1 2">
    <name type="scientific">Novosphingobium pentaromativorans US6-1</name>
    <dbReference type="NCBI Taxonomy" id="1088721"/>
    <lineage>
        <taxon>Bacteria</taxon>
        <taxon>Pseudomonadati</taxon>
        <taxon>Pseudomonadota</taxon>
        <taxon>Alphaproteobacteria</taxon>
        <taxon>Sphingomonadales</taxon>
        <taxon>Sphingomonadaceae</taxon>
        <taxon>Novosphingobium</taxon>
    </lineage>
</organism>
<reference evidence="1 2" key="1">
    <citation type="journal article" date="2012" name="J. Bacteriol.">
        <title>Genome sequence of benzo(a)pyrene-degrading bacterium Novosphingobium pentaromativorans US6-1.</title>
        <authorList>
            <person name="Luo Y.R."/>
            <person name="Kang S.G."/>
            <person name="Kim S.J."/>
            <person name="Kim M.R."/>
            <person name="Li N."/>
            <person name="Lee J.H."/>
            <person name="Kwon K.K."/>
        </authorList>
    </citation>
    <scope>NUCLEOTIDE SEQUENCE [LARGE SCALE GENOMIC DNA]</scope>
    <source>
        <strain evidence="1 2">US6-1</strain>
    </source>
</reference>
<dbReference type="PATRIC" id="fig|1088721.3.peg.1772"/>
<evidence type="ECO:0000313" key="2">
    <source>
        <dbReference type="Proteomes" id="UP000004030"/>
    </source>
</evidence>
<dbReference type="AntiFam" id="ANF00150">
    <property type="entry name" value="Shadow ORF (opposite gltB)"/>
</dbReference>
<dbReference type="eggNOG" id="ENOG502ZCGZ">
    <property type="taxonomic scope" value="Bacteria"/>
</dbReference>
<accession>G6EBS3</accession>
<dbReference type="AlphaFoldDB" id="G6EBS3"/>
<keyword evidence="2" id="KW-1185">Reference proteome</keyword>
<proteinExistence type="predicted"/>
<evidence type="ECO:0008006" key="3">
    <source>
        <dbReference type="Google" id="ProtNLM"/>
    </source>
</evidence>
<name>G6EBS3_9SPHN</name>
<gene>
    <name evidence="1" type="ORF">NSU_1794</name>
</gene>
<comment type="caution">
    <text evidence="1">The sequence shown here is derived from an EMBL/GenBank/DDBJ whole genome shotgun (WGS) entry which is preliminary data.</text>
</comment>
<dbReference type="AntiFam" id="ANF00199">
    <property type="entry name" value="Shadow ORF (opposite gltB)"/>
</dbReference>
<dbReference type="Proteomes" id="UP000004030">
    <property type="component" value="Unassembled WGS sequence"/>
</dbReference>
<protein>
    <recommendedName>
        <fullName evidence="3">NAD-specific glutamate dehydrogenase</fullName>
    </recommendedName>
</protein>
<sequence length="905" mass="97472">MRLPRDRAVAHRAGGETLDDLAGRFDLVDRDRGFGGHELHQAADGEHPGRLVVDALREFLVLFGHVAAHGMLERADVGRGPGVFLAADARTVDAADVEHVGVDRVFAEGRGVTAHRLFRDFEQARALDGGGSAGEVLLDEFGRQADGVEDLRAAVRLVGRDAHLGHDLADALANGLDVVLACVLGGNRQVLANADVLDRLERDVGVDRLGTVAGEDAEVVHFARFTGLDDQAGLHAQALADEVMVHGSRRQQGRHRNAVGALGAVGQDQDVLVRQHGFGGGPAHFLDRHFETFGAGFGIPGHVDGGGAEGAVQRGLDRADLGDVHVGEDRLADFQALVRAGVMTEQVRARADHGDQAHHQFLADRVDRRVGDLREVLLEVVVEQARLVRQHRNRRVGAHRTDRIVGIDGHRLEEAAGVFLGVAEGLLAIEQRGVRGRQRVQLFLDHVEVLEHVLRLVEPLLVGLFVGQLGLDLLVLDDAALFEVDEEHLAGLETPLADDVVFLDRKNAAFRGHDAQVVVGDQEARRAQAVTVERGADLAAIGEGDGGGAVPGLHQRGVIFVERAAFAVHQRIAGPCLGDEHHHRVAERVTAGEQQFEGVVEAGGVRLAVRDQRPHLVEVGAEQLGFHGAAARVHPVHVAANRVDLAVVRHEAERVCQLPAREGVGREALVHEAERGDEVRIAQVVVERADLGGEQQALVDDRAAREARHVELGQAGQAMLFGEGRERVLGLLADREELAFEGVLVGAVLAAADKALADHRHRFDDRLAEAVQSDRNVAPADEGLAFLLDELLEGGDDEIARGLVLREEAHGNGIVAGFRQFDARALGPLAEHLVGQLGQNARAVAKKRIRAHRAAVVDVFQDFKRLGNDCVAFLSFNMGDEAHTAGVVFVARIVKALGLRKSHRY</sequence>
<evidence type="ECO:0000313" key="1">
    <source>
        <dbReference type="EMBL" id="EHJ61206.1"/>
    </source>
</evidence>